<reference evidence="14 15" key="1">
    <citation type="submission" date="2016-11" db="EMBL/GenBank/DDBJ databases">
        <authorList>
            <person name="Jaros S."/>
            <person name="Januszkiewicz K."/>
            <person name="Wedrychowicz H."/>
        </authorList>
    </citation>
    <scope>NUCLEOTIDE SEQUENCE [LARGE SCALE GENOMIC DNA]</scope>
    <source>
        <strain evidence="14 15">DSM 16917</strain>
    </source>
</reference>
<keyword evidence="6 10" id="KW-0819">tRNA processing</keyword>
<dbReference type="Pfam" id="PF01266">
    <property type="entry name" value="DAO"/>
    <property type="match status" value="1"/>
</dbReference>
<sequence>MSQLTHPSIDWSDPGAPISVEFDDVYYSTTNGVAETEYVFLRPNGLPQRWLSHPRGHFAVAETGFGTGLNLLVLWHQLRQFAQRSDSGNSLRLHFVSFEKYPLTVTDLARSHRQWPQFADLAQQLRNAYPIATQGCHRLVLDQGRVTVDLWFGDALDTLPQVDAGPNGVFDAWFLDGFTPSKNPQMWQPELYQQMARLSRPDATYATFTSAGHVRRGLEAVGFSVNKLPGYGLKREMIHGQLPGEASPMSQPSHVAVVGAGVAGASTALALCRRGIAVNLYCQDPKPAQGASGNRQGALYPLLNASDDGLARFYSQAFPLARQQLLQLAECRQVDHALCGVVQLPVDDKSSNKLKKVSEAGFPLELVHAVDAEQATQIADLPLDRGGVYYPLGGWLCPAQLTQAMLDEAEATGLLTLQPEHRLTQLQRNDSGWQLQFEQQRSVQAESVVLATGVGTTALEATAALPLNPVRGQIAYPSAQGELASLKSVICADGYLVPSQDGRVTCGASFGRGDADDSIKAEDYQEIGQRMARSFAGLPWLPALAPEHYDQGRAAVRATVRDHLPLVGPVPQWDHGDSLPVAHQPGLHLLTGLGSRGLCSAALCAELLASQLCDEPRPLSLSDQANLAPDRFERRARAKAQKR</sequence>
<dbReference type="InterPro" id="IPR006076">
    <property type="entry name" value="FAD-dep_OxRdtase"/>
</dbReference>
<evidence type="ECO:0000256" key="11">
    <source>
        <dbReference type="SAM" id="MobiDB-lite"/>
    </source>
</evidence>
<dbReference type="InterPro" id="IPR047785">
    <property type="entry name" value="tRNA_MNMC2"/>
</dbReference>
<comment type="function">
    <text evidence="10">Catalyzes the last two steps in the biosynthesis of 5-methylaminomethyl-2-thiouridine (mnm(5)s(2)U) at the wobble position (U34) in tRNA. Catalyzes the FAD-dependent demodification of cmnm(5)s(2)U34 to nm(5)s(2)U34, followed by the transfer of a methyl group from S-adenosyl-L-methionine to nm(5)s(2)U34, to form mnm(5)s(2)U34.</text>
</comment>
<evidence type="ECO:0000256" key="7">
    <source>
        <dbReference type="ARBA" id="ARBA00022827"/>
    </source>
</evidence>
<dbReference type="NCBIfam" id="TIGR03197">
    <property type="entry name" value="MnmC_Cterm"/>
    <property type="match status" value="1"/>
</dbReference>
<dbReference type="EC" id="2.1.1.61" evidence="10"/>
<keyword evidence="8 10" id="KW-0560">Oxidoreductase</keyword>
<feature type="region of interest" description="tRNA (mnm(5)s(2)U34)-methyltransferase" evidence="10">
    <location>
        <begin position="1"/>
        <end position="243"/>
    </location>
</feature>
<keyword evidence="7 10" id="KW-0274">FAD</keyword>
<dbReference type="GO" id="GO:0032259">
    <property type="term" value="P:methylation"/>
    <property type="evidence" value="ECO:0007669"/>
    <property type="project" value="UniProtKB-KW"/>
</dbReference>
<dbReference type="PANTHER" id="PTHR13847">
    <property type="entry name" value="SARCOSINE DEHYDROGENASE-RELATED"/>
    <property type="match status" value="1"/>
</dbReference>
<comment type="subcellular location">
    <subcellularLocation>
        <location evidence="10">Cytoplasm</location>
    </subcellularLocation>
</comment>
<evidence type="ECO:0000256" key="9">
    <source>
        <dbReference type="ARBA" id="ARBA00023268"/>
    </source>
</evidence>
<keyword evidence="2 10" id="KW-0489">Methyltransferase</keyword>
<dbReference type="SUPFAM" id="SSF51905">
    <property type="entry name" value="FAD/NAD(P)-binding domain"/>
    <property type="match status" value="1"/>
</dbReference>
<comment type="cofactor">
    <cofactor evidence="10">
        <name>FAD</name>
        <dbReference type="ChEBI" id="CHEBI:57692"/>
    </cofactor>
</comment>
<dbReference type="InterPro" id="IPR008471">
    <property type="entry name" value="MnmC-like_methylTransf"/>
</dbReference>
<dbReference type="GO" id="GO:0050660">
    <property type="term" value="F:flavin adenine dinucleotide binding"/>
    <property type="evidence" value="ECO:0007669"/>
    <property type="project" value="UniProtKB-UniRule"/>
</dbReference>
<evidence type="ECO:0000259" key="13">
    <source>
        <dbReference type="Pfam" id="PF05430"/>
    </source>
</evidence>
<feature type="region of interest" description="Disordered" evidence="11">
    <location>
        <begin position="620"/>
        <end position="643"/>
    </location>
</feature>
<dbReference type="OrthoDB" id="9786494at2"/>
<keyword evidence="4 10" id="KW-0808">Transferase</keyword>
<dbReference type="NCBIfam" id="NF002481">
    <property type="entry name" value="PRK01747.1-2"/>
    <property type="match status" value="1"/>
</dbReference>
<keyword evidence="5 10" id="KW-0949">S-adenosyl-L-methionine</keyword>
<dbReference type="InterPro" id="IPR023032">
    <property type="entry name" value="tRNA_MAMT_biosynth_bifunc_MnmC"/>
</dbReference>
<dbReference type="GO" id="GO:0002098">
    <property type="term" value="P:tRNA wobble uridine modification"/>
    <property type="evidence" value="ECO:0007669"/>
    <property type="project" value="TreeGrafter"/>
</dbReference>
<dbReference type="InterPro" id="IPR036188">
    <property type="entry name" value="FAD/NAD-bd_sf"/>
</dbReference>
<keyword evidence="1 10" id="KW-0963">Cytoplasm</keyword>
<name>A0A1M5YA41_9GAMM</name>
<dbReference type="Gene3D" id="3.30.9.10">
    <property type="entry name" value="D-Amino Acid Oxidase, subunit A, domain 2"/>
    <property type="match status" value="1"/>
</dbReference>
<dbReference type="GO" id="GO:0016645">
    <property type="term" value="F:oxidoreductase activity, acting on the CH-NH group of donors"/>
    <property type="evidence" value="ECO:0007669"/>
    <property type="project" value="InterPro"/>
</dbReference>
<gene>
    <name evidence="10" type="primary">mnmC</name>
    <name evidence="14" type="ORF">SAMN02745129_3983</name>
</gene>
<dbReference type="GO" id="GO:0005737">
    <property type="term" value="C:cytoplasm"/>
    <property type="evidence" value="ECO:0007669"/>
    <property type="project" value="UniProtKB-SubCell"/>
</dbReference>
<keyword evidence="9 10" id="KW-0511">Multifunctional enzyme</keyword>
<evidence type="ECO:0000256" key="6">
    <source>
        <dbReference type="ARBA" id="ARBA00022694"/>
    </source>
</evidence>
<dbReference type="Proteomes" id="UP000184268">
    <property type="component" value="Unassembled WGS sequence"/>
</dbReference>
<comment type="similarity">
    <text evidence="10">In the N-terminal section; belongs to the methyltransferase superfamily. tRNA (mnm(5)s(2)U34)-methyltransferase family.</text>
</comment>
<feature type="region of interest" description="FAD-dependent cmnm(5)s(2)U34 oxidoreductase" evidence="10">
    <location>
        <begin position="258"/>
        <end position="643"/>
    </location>
</feature>
<comment type="similarity">
    <text evidence="10">In the C-terminal section; belongs to the DAO family.</text>
</comment>
<dbReference type="STRING" id="299255.SAMN02745129_3983"/>
<keyword evidence="3 10" id="KW-0285">Flavoprotein</keyword>
<feature type="domain" description="FAD dependent oxidoreductase" evidence="12">
    <location>
        <begin position="254"/>
        <end position="610"/>
    </location>
</feature>
<evidence type="ECO:0000256" key="8">
    <source>
        <dbReference type="ARBA" id="ARBA00023002"/>
    </source>
</evidence>
<proteinExistence type="inferred from homology"/>
<evidence type="ECO:0000256" key="3">
    <source>
        <dbReference type="ARBA" id="ARBA00022630"/>
    </source>
</evidence>
<dbReference type="InterPro" id="IPR017610">
    <property type="entry name" value="tRNA_S-uridine_synth_MnmC_C"/>
</dbReference>
<accession>A0A1M5YA41</accession>
<dbReference type="SUPFAM" id="SSF54373">
    <property type="entry name" value="FAD-linked reductases, C-terminal domain"/>
    <property type="match status" value="1"/>
</dbReference>
<dbReference type="NCBIfam" id="NF033855">
    <property type="entry name" value="tRNA_MNMC2"/>
    <property type="match status" value="1"/>
</dbReference>
<dbReference type="HAMAP" id="MF_01102">
    <property type="entry name" value="MnmC"/>
    <property type="match status" value="1"/>
</dbReference>
<dbReference type="EC" id="1.5.-.-" evidence="10"/>
<comment type="catalytic activity">
    <reaction evidence="10">
        <text>5-aminomethyl-2-thiouridine(34) in tRNA + S-adenosyl-L-methionine = 5-methylaminomethyl-2-thiouridine(34) in tRNA + S-adenosyl-L-homocysteine + H(+)</text>
        <dbReference type="Rhea" id="RHEA:19569"/>
        <dbReference type="Rhea" id="RHEA-COMP:10195"/>
        <dbReference type="Rhea" id="RHEA-COMP:10197"/>
        <dbReference type="ChEBI" id="CHEBI:15378"/>
        <dbReference type="ChEBI" id="CHEBI:57856"/>
        <dbReference type="ChEBI" id="CHEBI:59789"/>
        <dbReference type="ChEBI" id="CHEBI:74454"/>
        <dbReference type="ChEBI" id="CHEBI:74455"/>
        <dbReference type="EC" id="2.1.1.61"/>
    </reaction>
</comment>
<dbReference type="EMBL" id="FQXG01000007">
    <property type="protein sequence ID" value="SHI08698.1"/>
    <property type="molecule type" value="Genomic_DNA"/>
</dbReference>
<evidence type="ECO:0000256" key="5">
    <source>
        <dbReference type="ARBA" id="ARBA00022691"/>
    </source>
</evidence>
<feature type="domain" description="MnmC-like methyltransferase" evidence="13">
    <location>
        <begin position="116"/>
        <end position="242"/>
    </location>
</feature>
<dbReference type="RefSeq" id="WP_067664490.1">
    <property type="nucleotide sequence ID" value="NZ_FQXG01000007.1"/>
</dbReference>
<evidence type="ECO:0000256" key="2">
    <source>
        <dbReference type="ARBA" id="ARBA00022603"/>
    </source>
</evidence>
<evidence type="ECO:0000313" key="14">
    <source>
        <dbReference type="EMBL" id="SHI08698.1"/>
    </source>
</evidence>
<dbReference type="Gene3D" id="3.40.50.150">
    <property type="entry name" value="Vaccinia Virus protein VP39"/>
    <property type="match status" value="1"/>
</dbReference>
<organism evidence="14 15">
    <name type="scientific">Ferrimonas marina</name>
    <dbReference type="NCBI Taxonomy" id="299255"/>
    <lineage>
        <taxon>Bacteria</taxon>
        <taxon>Pseudomonadati</taxon>
        <taxon>Pseudomonadota</taxon>
        <taxon>Gammaproteobacteria</taxon>
        <taxon>Alteromonadales</taxon>
        <taxon>Ferrimonadaceae</taxon>
        <taxon>Ferrimonas</taxon>
    </lineage>
</organism>
<protein>
    <recommendedName>
        <fullName evidence="10">tRNA 5-methylaminomethyl-2-thiouridine biosynthesis bifunctional protein MnmC</fullName>
        <shortName evidence="10">tRNA mnm(5)s(2)U biosynthesis bifunctional protein</shortName>
    </recommendedName>
    <domain>
        <recommendedName>
            <fullName evidence="10">tRNA (mnm(5)s(2)U34)-methyltransferase</fullName>
            <ecNumber evidence="10">2.1.1.61</ecNumber>
        </recommendedName>
    </domain>
    <domain>
        <recommendedName>
            <fullName evidence="10">FAD-dependent cmnm(5)s(2)U34 oxidoreductase</fullName>
            <ecNumber evidence="10">1.5.-.-</ecNumber>
        </recommendedName>
    </domain>
</protein>
<evidence type="ECO:0000256" key="1">
    <source>
        <dbReference type="ARBA" id="ARBA00022490"/>
    </source>
</evidence>
<evidence type="ECO:0000256" key="10">
    <source>
        <dbReference type="HAMAP-Rule" id="MF_01102"/>
    </source>
</evidence>
<dbReference type="PANTHER" id="PTHR13847:SF283">
    <property type="entry name" value="TRNA 5-METHYLAMINOMETHYL-2-THIOURIDINE BIOSYNTHESIS BIFUNCTIONAL PROTEIN MNMC"/>
    <property type="match status" value="1"/>
</dbReference>
<dbReference type="InterPro" id="IPR029063">
    <property type="entry name" value="SAM-dependent_MTases_sf"/>
</dbReference>
<evidence type="ECO:0000313" key="15">
    <source>
        <dbReference type="Proteomes" id="UP000184268"/>
    </source>
</evidence>
<dbReference type="GO" id="GO:0004808">
    <property type="term" value="F:tRNA (5-methylaminomethyl-2-thiouridylate)(34)-methyltransferase activity"/>
    <property type="evidence" value="ECO:0007669"/>
    <property type="project" value="UniProtKB-EC"/>
</dbReference>
<dbReference type="Pfam" id="PF05430">
    <property type="entry name" value="Methyltransf_30"/>
    <property type="match status" value="1"/>
</dbReference>
<evidence type="ECO:0000259" key="12">
    <source>
        <dbReference type="Pfam" id="PF01266"/>
    </source>
</evidence>
<dbReference type="AlphaFoldDB" id="A0A1M5YA41"/>
<dbReference type="Gene3D" id="3.50.50.60">
    <property type="entry name" value="FAD/NAD(P)-binding domain"/>
    <property type="match status" value="1"/>
</dbReference>
<evidence type="ECO:0000256" key="4">
    <source>
        <dbReference type="ARBA" id="ARBA00022679"/>
    </source>
</evidence>
<keyword evidence="15" id="KW-1185">Reference proteome</keyword>